<dbReference type="EMBL" id="FOTY01000007">
    <property type="protein sequence ID" value="SFL89343.1"/>
    <property type="molecule type" value="Genomic_DNA"/>
</dbReference>
<dbReference type="GO" id="GO:0000271">
    <property type="term" value="P:polysaccharide biosynthetic process"/>
    <property type="evidence" value="ECO:0007669"/>
    <property type="project" value="InterPro"/>
</dbReference>
<dbReference type="STRING" id="266892.SAMN04488054_107121"/>
<dbReference type="SUPFAM" id="SSF53448">
    <property type="entry name" value="Nucleotide-diphospho-sugar transferases"/>
    <property type="match status" value="1"/>
</dbReference>
<keyword evidence="4 5" id="KW-0472">Membrane</keyword>
<sequence length="364" mass="40738">MAEDFKGISIVIPAYKPDEQLLELVRKLNGESFDDIIIVDDGSDASSTSIFETLENTTGCTVLRHEQNGGKGKALKTAFSYYSTSYPDGIGVITADADGQHHPDDIKKTAEALIEQPDALVLGVRDFSGEDIPLRSRFGNVLTKMVVKAASGMKLTDTQTGLRGIPTSFAEELHSIKGDGYEFEMRMILACRTYKRSITEVTIETIYMNDNESSHFHPILDSIKIYYVFLRFLFSSLASFVVDVSLFAVFSTVFKALMPMGFIILATVLARVLSSLFNYFMNRHVVFRSNQYPARTMIKYYTLAAVQMGASAGGVYMLYHTAGGHEVPIKIAVDSLLFLLSFYIQRNWVFKREASYIGREVNHY</sequence>
<feature type="transmembrane region" description="Helical" evidence="5">
    <location>
        <begin position="300"/>
        <end position="319"/>
    </location>
</feature>
<dbReference type="CDD" id="cd04179">
    <property type="entry name" value="DPM_DPG-synthase_like"/>
    <property type="match status" value="1"/>
</dbReference>
<name>A0A1I4LEV2_9BACI</name>
<dbReference type="PANTHER" id="PTHR10859:SF114">
    <property type="entry name" value="DOLICHOL-PHOSPHATE MANNOSYLTRANSFERASE"/>
    <property type="match status" value="1"/>
</dbReference>
<feature type="transmembrane region" description="Helical" evidence="5">
    <location>
        <begin position="331"/>
        <end position="349"/>
    </location>
</feature>
<dbReference type="GO" id="GO:0016757">
    <property type="term" value="F:glycosyltransferase activity"/>
    <property type="evidence" value="ECO:0007669"/>
    <property type="project" value="UniProtKB-KW"/>
</dbReference>
<evidence type="ECO:0000256" key="3">
    <source>
        <dbReference type="ARBA" id="ARBA00022989"/>
    </source>
</evidence>
<evidence type="ECO:0000313" key="8">
    <source>
        <dbReference type="EMBL" id="SFL89343.1"/>
    </source>
</evidence>
<keyword evidence="3 5" id="KW-1133">Transmembrane helix</keyword>
<dbReference type="Pfam" id="PF00535">
    <property type="entry name" value="Glycos_transf_2"/>
    <property type="match status" value="1"/>
</dbReference>
<evidence type="ECO:0000313" key="9">
    <source>
        <dbReference type="Proteomes" id="UP000199668"/>
    </source>
</evidence>
<comment type="subcellular location">
    <subcellularLocation>
        <location evidence="1">Membrane</location>
        <topology evidence="1">Multi-pass membrane protein</topology>
    </subcellularLocation>
</comment>
<dbReference type="GO" id="GO:0006487">
    <property type="term" value="P:protein N-linked glycosylation"/>
    <property type="evidence" value="ECO:0007669"/>
    <property type="project" value="TreeGrafter"/>
</dbReference>
<dbReference type="InterPro" id="IPR001173">
    <property type="entry name" value="Glyco_trans_2-like"/>
</dbReference>
<dbReference type="PANTHER" id="PTHR10859">
    <property type="entry name" value="GLYCOSYL TRANSFERASE"/>
    <property type="match status" value="1"/>
</dbReference>
<keyword evidence="2 5" id="KW-0812">Transmembrane</keyword>
<evidence type="ECO:0000256" key="4">
    <source>
        <dbReference type="ARBA" id="ARBA00023136"/>
    </source>
</evidence>
<gene>
    <name evidence="8" type="ORF">SAMN04488054_107121</name>
</gene>
<accession>A0A1I4LEV2</accession>
<keyword evidence="8" id="KW-0808">Transferase</keyword>
<evidence type="ECO:0000259" key="6">
    <source>
        <dbReference type="Pfam" id="PF00535"/>
    </source>
</evidence>
<feature type="transmembrane region" description="Helical" evidence="5">
    <location>
        <begin position="225"/>
        <end position="250"/>
    </location>
</feature>
<dbReference type="Pfam" id="PF04138">
    <property type="entry name" value="GtrA_DPMS_TM"/>
    <property type="match status" value="1"/>
</dbReference>
<proteinExistence type="predicted"/>
<evidence type="ECO:0000256" key="5">
    <source>
        <dbReference type="SAM" id="Phobius"/>
    </source>
</evidence>
<reference evidence="8 9" key="1">
    <citation type="submission" date="2016-10" db="EMBL/GenBank/DDBJ databases">
        <authorList>
            <person name="de Groot N.N."/>
        </authorList>
    </citation>
    <scope>NUCLEOTIDE SEQUENCE [LARGE SCALE GENOMIC DNA]</scope>
    <source>
        <strain evidence="8 9">CGMCC 1.6134</strain>
    </source>
</reference>
<evidence type="ECO:0000256" key="1">
    <source>
        <dbReference type="ARBA" id="ARBA00004141"/>
    </source>
</evidence>
<dbReference type="AlphaFoldDB" id="A0A1I4LEV2"/>
<dbReference type="Proteomes" id="UP000199668">
    <property type="component" value="Unassembled WGS sequence"/>
</dbReference>
<dbReference type="InterPro" id="IPR029044">
    <property type="entry name" value="Nucleotide-diphossugar_trans"/>
</dbReference>
<dbReference type="OrthoDB" id="9810303at2"/>
<dbReference type="GO" id="GO:0016020">
    <property type="term" value="C:membrane"/>
    <property type="evidence" value="ECO:0007669"/>
    <property type="project" value="UniProtKB-SubCell"/>
</dbReference>
<dbReference type="Gene3D" id="3.90.550.10">
    <property type="entry name" value="Spore Coat Polysaccharide Biosynthesis Protein SpsA, Chain A"/>
    <property type="match status" value="1"/>
</dbReference>
<feature type="transmembrane region" description="Helical" evidence="5">
    <location>
        <begin position="256"/>
        <end position="280"/>
    </location>
</feature>
<feature type="domain" description="Glycosyltransferase 2-like" evidence="6">
    <location>
        <begin position="9"/>
        <end position="138"/>
    </location>
</feature>
<evidence type="ECO:0000256" key="2">
    <source>
        <dbReference type="ARBA" id="ARBA00022692"/>
    </source>
</evidence>
<organism evidence="8 9">
    <name type="scientific">Salibacterium qingdaonense</name>
    <dbReference type="NCBI Taxonomy" id="266892"/>
    <lineage>
        <taxon>Bacteria</taxon>
        <taxon>Bacillati</taxon>
        <taxon>Bacillota</taxon>
        <taxon>Bacilli</taxon>
        <taxon>Bacillales</taxon>
        <taxon>Bacillaceae</taxon>
    </lineage>
</organism>
<evidence type="ECO:0000259" key="7">
    <source>
        <dbReference type="Pfam" id="PF04138"/>
    </source>
</evidence>
<keyword evidence="8" id="KW-0328">Glycosyltransferase</keyword>
<feature type="domain" description="GtrA/DPMS transmembrane" evidence="7">
    <location>
        <begin position="231"/>
        <end position="350"/>
    </location>
</feature>
<keyword evidence="9" id="KW-1185">Reference proteome</keyword>
<dbReference type="RefSeq" id="WP_090926533.1">
    <property type="nucleotide sequence ID" value="NZ_FOTY01000007.1"/>
</dbReference>
<dbReference type="InterPro" id="IPR007267">
    <property type="entry name" value="GtrA_DPMS_TM"/>
</dbReference>
<protein>
    <submittedName>
        <fullName evidence="8">Dolichol-phosphate mannosyltransferase</fullName>
    </submittedName>
</protein>